<gene>
    <name evidence="2" type="ORF">CAP_1026</name>
</gene>
<dbReference type="PROSITE" id="PS51186">
    <property type="entry name" value="GNAT"/>
    <property type="match status" value="1"/>
</dbReference>
<name>A0A017TE60_9BACT</name>
<dbReference type="CDD" id="cd04301">
    <property type="entry name" value="NAT_SF"/>
    <property type="match status" value="1"/>
</dbReference>
<evidence type="ECO:0000259" key="1">
    <source>
        <dbReference type="PROSITE" id="PS51186"/>
    </source>
</evidence>
<reference evidence="2 3" key="1">
    <citation type="submission" date="2013-05" db="EMBL/GenBank/DDBJ databases">
        <title>Genome assembly of Chondromyces apiculatus DSM 436.</title>
        <authorList>
            <person name="Sharma G."/>
            <person name="Khatri I."/>
            <person name="Kaur C."/>
            <person name="Mayilraj S."/>
            <person name="Subramanian S."/>
        </authorList>
    </citation>
    <scope>NUCLEOTIDE SEQUENCE [LARGE SCALE GENOMIC DNA]</scope>
    <source>
        <strain evidence="2 3">DSM 436</strain>
    </source>
</reference>
<dbReference type="RefSeq" id="WP_044238614.1">
    <property type="nucleotide sequence ID" value="NZ_ASRX01000012.1"/>
</dbReference>
<feature type="domain" description="N-acetyltransferase" evidence="1">
    <location>
        <begin position="1"/>
        <end position="154"/>
    </location>
</feature>
<accession>A0A017TE60</accession>
<dbReference type="STRING" id="1192034.CAP_1026"/>
<evidence type="ECO:0000313" key="2">
    <source>
        <dbReference type="EMBL" id="EYF07095.1"/>
    </source>
</evidence>
<keyword evidence="3" id="KW-1185">Reference proteome</keyword>
<organism evidence="2 3">
    <name type="scientific">Chondromyces apiculatus DSM 436</name>
    <dbReference type="NCBI Taxonomy" id="1192034"/>
    <lineage>
        <taxon>Bacteria</taxon>
        <taxon>Pseudomonadati</taxon>
        <taxon>Myxococcota</taxon>
        <taxon>Polyangia</taxon>
        <taxon>Polyangiales</taxon>
        <taxon>Polyangiaceae</taxon>
        <taxon>Chondromyces</taxon>
    </lineage>
</organism>
<proteinExistence type="predicted"/>
<dbReference type="GO" id="GO:0016747">
    <property type="term" value="F:acyltransferase activity, transferring groups other than amino-acyl groups"/>
    <property type="evidence" value="ECO:0007669"/>
    <property type="project" value="InterPro"/>
</dbReference>
<comment type="caution">
    <text evidence="2">The sequence shown here is derived from an EMBL/GenBank/DDBJ whole genome shotgun (WGS) entry which is preliminary data.</text>
</comment>
<dbReference type="InterPro" id="IPR016181">
    <property type="entry name" value="Acyl_CoA_acyltransferase"/>
</dbReference>
<dbReference type="SUPFAM" id="SSF55729">
    <property type="entry name" value="Acyl-CoA N-acyltransferases (Nat)"/>
    <property type="match status" value="1"/>
</dbReference>
<dbReference type="Gene3D" id="3.40.630.30">
    <property type="match status" value="1"/>
</dbReference>
<protein>
    <recommendedName>
        <fullName evidence="1">N-acetyltransferase domain-containing protein</fullName>
    </recommendedName>
</protein>
<dbReference type="eggNOG" id="COG3153">
    <property type="taxonomic scope" value="Bacteria"/>
</dbReference>
<dbReference type="EMBL" id="ASRX01000012">
    <property type="protein sequence ID" value="EYF07095.1"/>
    <property type="molecule type" value="Genomic_DNA"/>
</dbReference>
<dbReference type="Pfam" id="PF13527">
    <property type="entry name" value="Acetyltransf_9"/>
    <property type="match status" value="1"/>
</dbReference>
<dbReference type="InterPro" id="IPR000182">
    <property type="entry name" value="GNAT_dom"/>
</dbReference>
<sequence>MPYPDDPALHAAAKALLGSAWPRVPPGIDLARAWGGDWFEISTPFFRFEGGTPVGHVGVIEIPLSFDGHDLTVAGIHGVCVHPAHRGRGHLREAMREALTWVDARHDTAILWTGEPDIYTRYGFQRCEEHIFKGPCPEGRSGQSRALALHDPEDLHLLRDLLARREAVSARSATRDPGWLFLIDLALWPGAVERGVLRYFPDLECVVVCDLKEGALQIHDVIAPRIPPLAALLPGLPGPADRIEVLITPDRLDAPALVPAPQPSIDLLMVRGRPLPVRSPFTLSPLTRC</sequence>
<dbReference type="AlphaFoldDB" id="A0A017TE60"/>
<dbReference type="Proteomes" id="UP000019678">
    <property type="component" value="Unassembled WGS sequence"/>
</dbReference>
<evidence type="ECO:0000313" key="3">
    <source>
        <dbReference type="Proteomes" id="UP000019678"/>
    </source>
</evidence>